<evidence type="ECO:0008006" key="3">
    <source>
        <dbReference type="Google" id="ProtNLM"/>
    </source>
</evidence>
<reference evidence="1 2" key="2">
    <citation type="submission" date="2008-10" db="EMBL/GenBank/DDBJ databases">
        <authorList>
            <person name="Fulton L."/>
            <person name="Clifton S."/>
            <person name="Fulton B."/>
            <person name="Xu J."/>
            <person name="Minx P."/>
            <person name="Pepin K.H."/>
            <person name="Johnson M."/>
            <person name="Thiruvilangam P."/>
            <person name="Bhonagiri V."/>
            <person name="Nash W.E."/>
            <person name="Mardis E.R."/>
            <person name="Wilson R.K."/>
        </authorList>
    </citation>
    <scope>NUCLEOTIDE SEQUENCE [LARGE SCALE GENOMIC DNA]</scope>
    <source>
        <strain evidence="1 2">DSM 17855</strain>
    </source>
</reference>
<reference evidence="1 2" key="1">
    <citation type="submission" date="2008-10" db="EMBL/GenBank/DDBJ databases">
        <title>Draft genome sequence of Bacteroides dorei (DSM 17855).</title>
        <authorList>
            <person name="Sudarsanam P."/>
            <person name="Ley R."/>
            <person name="Guruge J."/>
            <person name="Turnbaugh P.J."/>
            <person name="Mahowald M."/>
            <person name="Liep D."/>
            <person name="Gordon J."/>
        </authorList>
    </citation>
    <scope>NUCLEOTIDE SEQUENCE [LARGE SCALE GENOMIC DNA]</scope>
    <source>
        <strain evidence="1 2">DSM 17855</strain>
    </source>
</reference>
<dbReference type="HOGENOM" id="CLU_3212308_0_0_10"/>
<evidence type="ECO:0000313" key="1">
    <source>
        <dbReference type="EMBL" id="EEB23096.1"/>
    </source>
</evidence>
<dbReference type="Proteomes" id="UP000004849">
    <property type="component" value="Unassembled WGS sequence"/>
</dbReference>
<protein>
    <recommendedName>
        <fullName evidence="3">Transposase</fullName>
    </recommendedName>
</protein>
<name>B6W4J9_9BACT</name>
<sequence length="44" mass="5150">MSSHFKNDVFAYLNDSSYSINNSIVERFIHPLVGERKDSLFWGK</sequence>
<accession>B6W4J9</accession>
<dbReference type="AlphaFoldDB" id="B6W4J9"/>
<dbReference type="EMBL" id="ABWZ01000080">
    <property type="protein sequence ID" value="EEB23096.1"/>
    <property type="molecule type" value="Genomic_DNA"/>
</dbReference>
<gene>
    <name evidence="1" type="ORF">BACDOR_04499</name>
</gene>
<proteinExistence type="predicted"/>
<organism evidence="1 2">
    <name type="scientific">Phocaeicola dorei DSM 17855</name>
    <dbReference type="NCBI Taxonomy" id="483217"/>
    <lineage>
        <taxon>Bacteria</taxon>
        <taxon>Pseudomonadati</taxon>
        <taxon>Bacteroidota</taxon>
        <taxon>Bacteroidia</taxon>
        <taxon>Bacteroidales</taxon>
        <taxon>Bacteroidaceae</taxon>
        <taxon>Phocaeicola</taxon>
    </lineage>
</organism>
<evidence type="ECO:0000313" key="2">
    <source>
        <dbReference type="Proteomes" id="UP000004849"/>
    </source>
</evidence>